<dbReference type="Gene3D" id="2.60.40.420">
    <property type="entry name" value="Cupredoxins - blue copper proteins"/>
    <property type="match status" value="1"/>
</dbReference>
<dbReference type="RefSeq" id="WP_149776695.1">
    <property type="nucleotide sequence ID" value="NZ_FQVK01000021.1"/>
</dbReference>
<evidence type="ECO:0000259" key="9">
    <source>
        <dbReference type="Pfam" id="PF00127"/>
    </source>
</evidence>
<evidence type="ECO:0000256" key="5">
    <source>
        <dbReference type="ARBA" id="ARBA00022982"/>
    </source>
</evidence>
<dbReference type="InterPro" id="IPR000923">
    <property type="entry name" value="BlueCu_1"/>
</dbReference>
<feature type="binding site" evidence="7">
    <location>
        <position position="114"/>
    </location>
    <ligand>
        <name>Cu cation</name>
        <dbReference type="ChEBI" id="CHEBI:23378"/>
    </ligand>
</feature>
<accession>A0A1M4ZR12</accession>
<evidence type="ECO:0000256" key="7">
    <source>
        <dbReference type="PIRSR" id="PIRSR602386-1"/>
    </source>
</evidence>
<proteinExistence type="predicted"/>
<dbReference type="Pfam" id="PF00127">
    <property type="entry name" value="Copper-bind"/>
    <property type="match status" value="1"/>
</dbReference>
<keyword evidence="5" id="KW-0249">Electron transport</keyword>
<sequence length="162" mass="17933">MDMQKWRAAGQALAAALLLPAVSQATEQPQVAVVHQLIDPSAQVVAEVFRFEPKFLRVPAGATVRFKGSVGRHTVSSIRAMIPEGARSFEIRGKPEMELTFEHEGVYGIRCRVHGRHGMVMLLVVGDPGVNITTARAYLPELPDPEREVFEELFNELERTDG</sequence>
<feature type="binding site" evidence="7">
    <location>
        <position position="73"/>
    </location>
    <ligand>
        <name>Cu cation</name>
        <dbReference type="ChEBI" id="CHEBI:23378"/>
    </ligand>
</feature>
<keyword evidence="3 7" id="KW-0479">Metal-binding</keyword>
<feature type="binding site" evidence="7">
    <location>
        <position position="119"/>
    </location>
    <ligand>
        <name>Cu cation</name>
        <dbReference type="ChEBI" id="CHEBI:23378"/>
    </ligand>
</feature>
<dbReference type="InterPro" id="IPR002386">
    <property type="entry name" value="Amicyanin/Pseudoazurin"/>
</dbReference>
<comment type="cofactor">
    <cofactor evidence="7">
        <name>Cu cation</name>
        <dbReference type="ChEBI" id="CHEBI:23378"/>
    </cofactor>
    <text evidence="7">Binds 1 copper ion per subunit.</text>
</comment>
<dbReference type="GO" id="GO:0009055">
    <property type="term" value="F:electron transfer activity"/>
    <property type="evidence" value="ECO:0007669"/>
    <property type="project" value="InterPro"/>
</dbReference>
<protein>
    <submittedName>
        <fullName evidence="10">Pseudoazurin</fullName>
    </submittedName>
</protein>
<keyword evidence="4" id="KW-0574">Periplasm</keyword>
<dbReference type="InterPro" id="IPR008972">
    <property type="entry name" value="Cupredoxin"/>
</dbReference>
<comment type="subcellular location">
    <subcellularLocation>
        <location evidence="1">Periplasm</location>
    </subcellularLocation>
</comment>
<evidence type="ECO:0000313" key="10">
    <source>
        <dbReference type="EMBL" id="SHF20232.1"/>
    </source>
</evidence>
<dbReference type="OrthoDB" id="7510199at2"/>
<keyword evidence="8" id="KW-0732">Signal</keyword>
<dbReference type="Proteomes" id="UP000325134">
    <property type="component" value="Unassembled WGS sequence"/>
</dbReference>
<organism evidence="10 11">
    <name type="scientific">Ruegeria intermedia</name>
    <dbReference type="NCBI Taxonomy" id="996115"/>
    <lineage>
        <taxon>Bacteria</taxon>
        <taxon>Pseudomonadati</taxon>
        <taxon>Pseudomonadota</taxon>
        <taxon>Alphaproteobacteria</taxon>
        <taxon>Rhodobacterales</taxon>
        <taxon>Roseobacteraceae</taxon>
        <taxon>Ruegeria</taxon>
    </lineage>
</organism>
<feature type="binding site" evidence="7">
    <location>
        <position position="111"/>
    </location>
    <ligand>
        <name>Cu cation</name>
        <dbReference type="ChEBI" id="CHEBI:23378"/>
    </ligand>
</feature>
<gene>
    <name evidence="10" type="ORF">SAMN05444279_12116</name>
</gene>
<dbReference type="AlphaFoldDB" id="A0A1M4ZR12"/>
<dbReference type="SUPFAM" id="SSF49503">
    <property type="entry name" value="Cupredoxins"/>
    <property type="match status" value="1"/>
</dbReference>
<feature type="domain" description="Blue (type 1) copper" evidence="9">
    <location>
        <begin position="46"/>
        <end position="125"/>
    </location>
</feature>
<dbReference type="GO" id="GO:0005507">
    <property type="term" value="F:copper ion binding"/>
    <property type="evidence" value="ECO:0007669"/>
    <property type="project" value="InterPro"/>
</dbReference>
<evidence type="ECO:0000256" key="1">
    <source>
        <dbReference type="ARBA" id="ARBA00004418"/>
    </source>
</evidence>
<dbReference type="EMBL" id="FQVK01000021">
    <property type="protein sequence ID" value="SHF20232.1"/>
    <property type="molecule type" value="Genomic_DNA"/>
</dbReference>
<evidence type="ECO:0000256" key="3">
    <source>
        <dbReference type="ARBA" id="ARBA00022723"/>
    </source>
</evidence>
<keyword evidence="11" id="KW-1185">Reference proteome</keyword>
<evidence type="ECO:0000256" key="2">
    <source>
        <dbReference type="ARBA" id="ARBA00022448"/>
    </source>
</evidence>
<reference evidence="10 11" key="1">
    <citation type="submission" date="2016-11" db="EMBL/GenBank/DDBJ databases">
        <authorList>
            <person name="Varghese N."/>
            <person name="Submissions S."/>
        </authorList>
    </citation>
    <scope>NUCLEOTIDE SEQUENCE [LARGE SCALE GENOMIC DNA]</scope>
    <source>
        <strain evidence="10 11">DSM 29341</strain>
    </source>
</reference>
<name>A0A1M4ZR12_9RHOB</name>
<evidence type="ECO:0000256" key="4">
    <source>
        <dbReference type="ARBA" id="ARBA00022764"/>
    </source>
</evidence>
<keyword evidence="6 7" id="KW-0186">Copper</keyword>
<feature type="chain" id="PRO_5012296321" evidence="8">
    <location>
        <begin position="26"/>
        <end position="162"/>
    </location>
</feature>
<evidence type="ECO:0000256" key="8">
    <source>
        <dbReference type="SAM" id="SignalP"/>
    </source>
</evidence>
<dbReference type="GO" id="GO:0042597">
    <property type="term" value="C:periplasmic space"/>
    <property type="evidence" value="ECO:0007669"/>
    <property type="project" value="UniProtKB-SubCell"/>
</dbReference>
<keyword evidence="2" id="KW-0813">Transport</keyword>
<feature type="signal peptide" evidence="8">
    <location>
        <begin position="1"/>
        <end position="25"/>
    </location>
</feature>
<evidence type="ECO:0000313" key="11">
    <source>
        <dbReference type="Proteomes" id="UP000325134"/>
    </source>
</evidence>
<evidence type="ECO:0000256" key="6">
    <source>
        <dbReference type="ARBA" id="ARBA00023008"/>
    </source>
</evidence>
<dbReference type="PRINTS" id="PR00155">
    <property type="entry name" value="AMICYANIN"/>
</dbReference>